<feature type="compositionally biased region" description="Basic and acidic residues" evidence="1">
    <location>
        <begin position="1"/>
        <end position="15"/>
    </location>
</feature>
<feature type="non-terminal residue" evidence="2">
    <location>
        <position position="588"/>
    </location>
</feature>
<sequence length="588" mass="65214">MAKKGSSEQRAEVRASKRSRANAKEAQSCVGDNGACAKPVAGSAEMRQNHLNVHALAFGWMTLAEFKGQLRADPDFNKQVEAALRVALGLEEKNFFAGDVTVDCVHGVRALRRPKGLTAKRCTEVFGRTPQQCGKVIRDLDDGKGGKFKGVCVEDESEPDVLYEVFTTTFKQRQQHKQMADGQLHPSQAQTIFTKVKLDEFMDCSPYQKAASMGDVRQKAALKGSPVASEAMALVQAKMNTTSIADCMQSNTGRSMGGADVLTEKLRKMGATIEQKIRGGHEEQYAAAQQIKNLQIATVGRSELDACLSKLRGVEFPERFQRALLERAVLDLVGQPEFDVDKFFCIVNPLSPHELTFDPMLPTLSAIAMSQEEKARFFSDKLIARYLLKLIEEDEPNKSDAEKFVLYAIQWFDDKIDDADVSICPEAAKQRGMKHSMPGLDFAALKGNEWYNKHYTRFMDDIVGFEKWGDTIHLRTQQIVRQNSTRLDPHATLQGLGQRKGDLDASVRRPCADSIENWLLSKFNFGDMQVRAEGMCTPSKQKASKEILLQQIGPAKTCPPSNEVALEEFKAAAEGLRGTSHNGAVLEQ</sequence>
<comment type="caution">
    <text evidence="2">The sequence shown here is derived from an EMBL/GenBank/DDBJ whole genome shotgun (WGS) entry which is preliminary data.</text>
</comment>
<reference evidence="2" key="1">
    <citation type="submission" date="2023-10" db="EMBL/GenBank/DDBJ databases">
        <authorList>
            <person name="Chen Y."/>
            <person name="Shah S."/>
            <person name="Dougan E. K."/>
            <person name="Thang M."/>
            <person name="Chan C."/>
        </authorList>
    </citation>
    <scope>NUCLEOTIDE SEQUENCE [LARGE SCALE GENOMIC DNA]</scope>
</reference>
<keyword evidence="3" id="KW-1185">Reference proteome</keyword>
<feature type="region of interest" description="Disordered" evidence="1">
    <location>
        <begin position="1"/>
        <end position="26"/>
    </location>
</feature>
<evidence type="ECO:0000313" key="2">
    <source>
        <dbReference type="EMBL" id="CAK0835535.1"/>
    </source>
</evidence>
<evidence type="ECO:0000313" key="3">
    <source>
        <dbReference type="Proteomes" id="UP001189429"/>
    </source>
</evidence>
<accession>A0ABN9ST56</accession>
<name>A0ABN9ST56_9DINO</name>
<gene>
    <name evidence="2" type="ORF">PCOR1329_LOCUS32380</name>
</gene>
<proteinExistence type="predicted"/>
<organism evidence="2 3">
    <name type="scientific">Prorocentrum cordatum</name>
    <dbReference type="NCBI Taxonomy" id="2364126"/>
    <lineage>
        <taxon>Eukaryota</taxon>
        <taxon>Sar</taxon>
        <taxon>Alveolata</taxon>
        <taxon>Dinophyceae</taxon>
        <taxon>Prorocentrales</taxon>
        <taxon>Prorocentraceae</taxon>
        <taxon>Prorocentrum</taxon>
    </lineage>
</organism>
<protein>
    <submittedName>
        <fullName evidence="2">Uncharacterized protein</fullName>
    </submittedName>
</protein>
<dbReference type="Proteomes" id="UP001189429">
    <property type="component" value="Unassembled WGS sequence"/>
</dbReference>
<evidence type="ECO:0000256" key="1">
    <source>
        <dbReference type="SAM" id="MobiDB-lite"/>
    </source>
</evidence>
<dbReference type="EMBL" id="CAUYUJ010013113">
    <property type="protein sequence ID" value="CAK0835535.1"/>
    <property type="molecule type" value="Genomic_DNA"/>
</dbReference>